<organism evidence="3 4">
    <name type="scientific">Myxococcus llanfairpwllgwyngyllgogerychwyrndrobwllllantysiliogogogochensis</name>
    <dbReference type="NCBI Taxonomy" id="2590453"/>
    <lineage>
        <taxon>Bacteria</taxon>
        <taxon>Pseudomonadati</taxon>
        <taxon>Myxococcota</taxon>
        <taxon>Myxococcia</taxon>
        <taxon>Myxococcales</taxon>
        <taxon>Cystobacterineae</taxon>
        <taxon>Myxococcaceae</taxon>
        <taxon>Myxococcus</taxon>
    </lineage>
</organism>
<keyword evidence="4" id="KW-1185">Reference proteome</keyword>
<keyword evidence="2" id="KW-0732">Signal</keyword>
<comment type="caution">
    <text evidence="3">The sequence shown here is derived from an EMBL/GenBank/DDBJ whole genome shotgun (WGS) entry which is preliminary data.</text>
</comment>
<evidence type="ECO:0000313" key="3">
    <source>
        <dbReference type="EMBL" id="TQF08884.1"/>
    </source>
</evidence>
<name>A0A540WK94_9BACT</name>
<evidence type="ECO:0000256" key="1">
    <source>
        <dbReference type="SAM" id="MobiDB-lite"/>
    </source>
</evidence>
<sequence>MHRALPSLALGFSVLCLTACPAKAPPTVETRPPPPPPVRVPAGCESSQAGEYRHAENPAFRYHGEDDGGTLSLAVVRARADGDAGTESPDSSTASIILERTPGGFVGETRATGFTGSGAPCPVAFPTELVACDDAGLTLRAVASTSIDEGCRPSRSGPPPVRLRQVLLRDPPDAGL</sequence>
<protein>
    <recommendedName>
        <fullName evidence="5">Lipoprotein</fullName>
    </recommendedName>
</protein>
<dbReference type="OrthoDB" id="5381790at2"/>
<feature type="signal peptide" evidence="2">
    <location>
        <begin position="1"/>
        <end position="24"/>
    </location>
</feature>
<evidence type="ECO:0008006" key="5">
    <source>
        <dbReference type="Google" id="ProtNLM"/>
    </source>
</evidence>
<reference evidence="3 4" key="1">
    <citation type="submission" date="2019-06" db="EMBL/GenBank/DDBJ databases">
        <authorList>
            <person name="Livingstone P."/>
            <person name="Whitworth D."/>
        </authorList>
    </citation>
    <scope>NUCLEOTIDE SEQUENCE [LARGE SCALE GENOMIC DNA]</scope>
    <source>
        <strain evidence="3 4">AM401</strain>
    </source>
</reference>
<dbReference type="RefSeq" id="WP_141649245.1">
    <property type="nucleotide sequence ID" value="NZ_VIFM01000427.1"/>
</dbReference>
<proteinExistence type="predicted"/>
<dbReference type="EMBL" id="VIFM01000427">
    <property type="protein sequence ID" value="TQF08884.1"/>
    <property type="molecule type" value="Genomic_DNA"/>
</dbReference>
<feature type="chain" id="PRO_5021909905" description="Lipoprotein" evidence="2">
    <location>
        <begin position="25"/>
        <end position="176"/>
    </location>
</feature>
<dbReference type="Proteomes" id="UP000315369">
    <property type="component" value="Unassembled WGS sequence"/>
</dbReference>
<dbReference type="AlphaFoldDB" id="A0A540WK94"/>
<evidence type="ECO:0000256" key="2">
    <source>
        <dbReference type="SAM" id="SignalP"/>
    </source>
</evidence>
<feature type="region of interest" description="Disordered" evidence="1">
    <location>
        <begin position="24"/>
        <end position="44"/>
    </location>
</feature>
<gene>
    <name evidence="3" type="ORF">FJV41_47525</name>
</gene>
<evidence type="ECO:0000313" key="4">
    <source>
        <dbReference type="Proteomes" id="UP000315369"/>
    </source>
</evidence>
<accession>A0A540WK94</accession>